<feature type="region of interest" description="Disordered" evidence="5">
    <location>
        <begin position="192"/>
        <end position="263"/>
    </location>
</feature>
<dbReference type="PANTHER" id="PTHR30346">
    <property type="entry name" value="TRANSCRIPTIONAL DUAL REGULATOR HCAR-RELATED"/>
    <property type="match status" value="1"/>
</dbReference>
<keyword evidence="2" id="KW-0805">Transcription regulation</keyword>
<comment type="caution">
    <text evidence="7">The sequence shown here is derived from an EMBL/GenBank/DDBJ whole genome shotgun (WGS) entry which is preliminary data.</text>
</comment>
<feature type="compositionally biased region" description="Gly residues" evidence="5">
    <location>
        <begin position="231"/>
        <end position="240"/>
    </location>
</feature>
<protein>
    <submittedName>
        <fullName evidence="7">LysR family transcriptional regulator substrate-binding protein</fullName>
    </submittedName>
</protein>
<evidence type="ECO:0000256" key="5">
    <source>
        <dbReference type="SAM" id="MobiDB-lite"/>
    </source>
</evidence>
<dbReference type="EMBL" id="VSSB01000001">
    <property type="protein sequence ID" value="TYL54230.1"/>
    <property type="molecule type" value="Genomic_DNA"/>
</dbReference>
<dbReference type="GO" id="GO:0003677">
    <property type="term" value="F:DNA binding"/>
    <property type="evidence" value="ECO:0007669"/>
    <property type="project" value="UniProtKB-KW"/>
</dbReference>
<name>A0A5S4VC48_9MICO</name>
<dbReference type="Gene3D" id="3.40.190.10">
    <property type="entry name" value="Periplasmic binding protein-like II"/>
    <property type="match status" value="4"/>
</dbReference>
<evidence type="ECO:0000256" key="1">
    <source>
        <dbReference type="ARBA" id="ARBA00009437"/>
    </source>
</evidence>
<keyword evidence="8" id="KW-1185">Reference proteome</keyword>
<feature type="domain" description="LysR substrate-binding" evidence="6">
    <location>
        <begin position="36"/>
        <end position="119"/>
    </location>
</feature>
<keyword evidence="4" id="KW-0804">Transcription</keyword>
<proteinExistence type="inferred from homology"/>
<evidence type="ECO:0000313" key="7">
    <source>
        <dbReference type="EMBL" id="TYL54230.1"/>
    </source>
</evidence>
<dbReference type="Proteomes" id="UP000325243">
    <property type="component" value="Unassembled WGS sequence"/>
</dbReference>
<dbReference type="CDD" id="cd05466">
    <property type="entry name" value="PBP2_LTTR_substrate"/>
    <property type="match status" value="1"/>
</dbReference>
<evidence type="ECO:0000256" key="4">
    <source>
        <dbReference type="ARBA" id="ARBA00023163"/>
    </source>
</evidence>
<dbReference type="SUPFAM" id="SSF53850">
    <property type="entry name" value="Periplasmic binding protein-like II"/>
    <property type="match status" value="1"/>
</dbReference>
<evidence type="ECO:0000256" key="3">
    <source>
        <dbReference type="ARBA" id="ARBA00023125"/>
    </source>
</evidence>
<dbReference type="GO" id="GO:0032993">
    <property type="term" value="C:protein-DNA complex"/>
    <property type="evidence" value="ECO:0007669"/>
    <property type="project" value="TreeGrafter"/>
</dbReference>
<sequence>MRTRVARLWAGRRGRTSDGGAVTLRLRYVAGVSPAKWLRAWSERRPDLPLEAARVEQPEQLAEVLAGDADLAFVRLPVEAEGLHRIPLWEEVAVAVLPKDHPLADAAELTLADLEHEPAAPVQPDPAMTVELVAAGTGYAILPHSLARLHHRRDVAAVPVTDAAPTRIALVWRVERDDADIQEFVGVVRGRTTRSSRGDAGDAGDGDATGSSAGTPKASSATGSTKASAKGGAGRAGGKGRGARRAASARSGRTARKRGGRGR</sequence>
<keyword evidence="3" id="KW-0238">DNA-binding</keyword>
<dbReference type="AlphaFoldDB" id="A0A5S4VC48"/>
<dbReference type="InterPro" id="IPR005119">
    <property type="entry name" value="LysR_subst-bd"/>
</dbReference>
<feature type="compositionally biased region" description="Basic residues" evidence="5">
    <location>
        <begin position="253"/>
        <end position="263"/>
    </location>
</feature>
<feature type="compositionally biased region" description="Low complexity" evidence="5">
    <location>
        <begin position="206"/>
        <end position="230"/>
    </location>
</feature>
<dbReference type="Pfam" id="PF03466">
    <property type="entry name" value="LysR_substrate"/>
    <property type="match status" value="2"/>
</dbReference>
<feature type="domain" description="LysR substrate-binding" evidence="6">
    <location>
        <begin position="125"/>
        <end position="190"/>
    </location>
</feature>
<gene>
    <name evidence="7" type="ORF">FYC51_11725</name>
</gene>
<evidence type="ECO:0000256" key="2">
    <source>
        <dbReference type="ARBA" id="ARBA00023015"/>
    </source>
</evidence>
<comment type="similarity">
    <text evidence="1">Belongs to the LysR transcriptional regulatory family.</text>
</comment>
<dbReference type="PANTHER" id="PTHR30346:SF0">
    <property type="entry name" value="HCA OPERON TRANSCRIPTIONAL ACTIVATOR HCAR"/>
    <property type="match status" value="1"/>
</dbReference>
<organism evidence="7 8">
    <name type="scientific">Agromyces mariniharenae</name>
    <dbReference type="NCBI Taxonomy" id="2604423"/>
    <lineage>
        <taxon>Bacteria</taxon>
        <taxon>Bacillati</taxon>
        <taxon>Actinomycetota</taxon>
        <taxon>Actinomycetes</taxon>
        <taxon>Micrococcales</taxon>
        <taxon>Microbacteriaceae</taxon>
        <taxon>Agromyces</taxon>
    </lineage>
</organism>
<dbReference type="GO" id="GO:0003700">
    <property type="term" value="F:DNA-binding transcription factor activity"/>
    <property type="evidence" value="ECO:0007669"/>
    <property type="project" value="TreeGrafter"/>
</dbReference>
<accession>A0A5S4VC48</accession>
<evidence type="ECO:0000313" key="8">
    <source>
        <dbReference type="Proteomes" id="UP000325243"/>
    </source>
</evidence>
<reference evidence="7 8" key="1">
    <citation type="submission" date="2019-08" db="EMBL/GenBank/DDBJ databases">
        <authorList>
            <person name="Hu J."/>
        </authorList>
    </citation>
    <scope>NUCLEOTIDE SEQUENCE [LARGE SCALE GENOMIC DNA]</scope>
    <source>
        <strain evidence="7 8">NEAU-184</strain>
    </source>
</reference>
<evidence type="ECO:0000259" key="6">
    <source>
        <dbReference type="Pfam" id="PF03466"/>
    </source>
</evidence>